<sequence length="374" mass="43088">MINGPCGGLNLNSPCMKDGKCTKRYPRELIHETQTGGDEYPLYKRRKPDEGGYITTLKMTNTVVDIDNSWIVPYSPLLSKMFDAHMNVEYILKTVHLENGQRVYFTEKNAEAKAAQPPHTILTAFFKLCSINDFTKTLLYPEVPKYYTWNTCQKKFMRRKNGAISCVYTSHALGRVYIVHPNNAECYYLRLLLHTIKGPTSFTALKTIDENECETYREACFRLGLLESDQHWNTTLTEASLTNYPKQIRTLFAIILTTCAPSNPRELWKTHRESLSEYILRQSRLADPNQEYSDDIFNQALLLIEDICLPINNSSTMQLYNAQQLQHYVDTHVKPLMPDQKNAYDKIMQRVTNEIGGIFFLDVLGGQEKHTSLI</sequence>
<evidence type="ECO:0000313" key="1">
    <source>
        <dbReference type="EMBL" id="GBP00059.1"/>
    </source>
</evidence>
<name>A0A4C1SD14_EUMVA</name>
<dbReference type="Proteomes" id="UP000299102">
    <property type="component" value="Unassembled WGS sequence"/>
</dbReference>
<comment type="caution">
    <text evidence="1">The sequence shown here is derived from an EMBL/GenBank/DDBJ whole genome shotgun (WGS) entry which is preliminary data.</text>
</comment>
<gene>
    <name evidence="1" type="ORF">EVAR_74376_1</name>
</gene>
<evidence type="ECO:0008006" key="3">
    <source>
        <dbReference type="Google" id="ProtNLM"/>
    </source>
</evidence>
<dbReference type="AlphaFoldDB" id="A0A4C1SD14"/>
<accession>A0A4C1SD14</accession>
<evidence type="ECO:0000313" key="2">
    <source>
        <dbReference type="Proteomes" id="UP000299102"/>
    </source>
</evidence>
<dbReference type="OrthoDB" id="1728974at2759"/>
<keyword evidence="2" id="KW-1185">Reference proteome</keyword>
<dbReference type="PANTHER" id="PTHR10492">
    <property type="match status" value="1"/>
</dbReference>
<proteinExistence type="predicted"/>
<protein>
    <recommendedName>
        <fullName evidence="3">Helitron helicase-like domain-containing protein</fullName>
    </recommendedName>
</protein>
<dbReference type="STRING" id="151549.A0A4C1SD14"/>
<organism evidence="1 2">
    <name type="scientific">Eumeta variegata</name>
    <name type="common">Bagworm moth</name>
    <name type="synonym">Eumeta japonica</name>
    <dbReference type="NCBI Taxonomy" id="151549"/>
    <lineage>
        <taxon>Eukaryota</taxon>
        <taxon>Metazoa</taxon>
        <taxon>Ecdysozoa</taxon>
        <taxon>Arthropoda</taxon>
        <taxon>Hexapoda</taxon>
        <taxon>Insecta</taxon>
        <taxon>Pterygota</taxon>
        <taxon>Neoptera</taxon>
        <taxon>Endopterygota</taxon>
        <taxon>Lepidoptera</taxon>
        <taxon>Glossata</taxon>
        <taxon>Ditrysia</taxon>
        <taxon>Tineoidea</taxon>
        <taxon>Psychidae</taxon>
        <taxon>Oiketicinae</taxon>
        <taxon>Eumeta</taxon>
    </lineage>
</organism>
<reference evidence="1 2" key="1">
    <citation type="journal article" date="2019" name="Commun. Biol.">
        <title>The bagworm genome reveals a unique fibroin gene that provides high tensile strength.</title>
        <authorList>
            <person name="Kono N."/>
            <person name="Nakamura H."/>
            <person name="Ohtoshi R."/>
            <person name="Tomita M."/>
            <person name="Numata K."/>
            <person name="Arakawa K."/>
        </authorList>
    </citation>
    <scope>NUCLEOTIDE SEQUENCE [LARGE SCALE GENOMIC DNA]</scope>
</reference>
<dbReference type="EMBL" id="BGZK01000004">
    <property type="protein sequence ID" value="GBP00059.1"/>
    <property type="molecule type" value="Genomic_DNA"/>
</dbReference>